<evidence type="ECO:0000256" key="1">
    <source>
        <dbReference type="SAM" id="MobiDB-lite"/>
    </source>
</evidence>
<protein>
    <submittedName>
        <fullName evidence="2">Uncharacterized protein</fullName>
    </submittedName>
</protein>
<accession>A0A0B6Y4M5</accession>
<feature type="compositionally biased region" description="Polar residues" evidence="1">
    <location>
        <begin position="38"/>
        <end position="53"/>
    </location>
</feature>
<dbReference type="EMBL" id="HACG01004168">
    <property type="protein sequence ID" value="CEK51033.1"/>
    <property type="molecule type" value="Transcribed_RNA"/>
</dbReference>
<reference evidence="2" key="1">
    <citation type="submission" date="2014-12" db="EMBL/GenBank/DDBJ databases">
        <title>Insight into the proteome of Arion vulgaris.</title>
        <authorList>
            <person name="Aradska J."/>
            <person name="Bulat T."/>
            <person name="Smidak R."/>
            <person name="Sarate P."/>
            <person name="Gangsoo J."/>
            <person name="Sialana F."/>
            <person name="Bilban M."/>
            <person name="Lubec G."/>
        </authorList>
    </citation>
    <scope>NUCLEOTIDE SEQUENCE</scope>
    <source>
        <tissue evidence="2">Skin</tissue>
    </source>
</reference>
<organism evidence="2">
    <name type="scientific">Arion vulgaris</name>
    <dbReference type="NCBI Taxonomy" id="1028688"/>
    <lineage>
        <taxon>Eukaryota</taxon>
        <taxon>Metazoa</taxon>
        <taxon>Spiralia</taxon>
        <taxon>Lophotrochozoa</taxon>
        <taxon>Mollusca</taxon>
        <taxon>Gastropoda</taxon>
        <taxon>Heterobranchia</taxon>
        <taxon>Euthyneura</taxon>
        <taxon>Panpulmonata</taxon>
        <taxon>Eupulmonata</taxon>
        <taxon>Stylommatophora</taxon>
        <taxon>Helicina</taxon>
        <taxon>Arionoidea</taxon>
        <taxon>Arionidae</taxon>
        <taxon>Arion</taxon>
    </lineage>
</organism>
<proteinExistence type="predicted"/>
<gene>
    <name evidence="2" type="primary">ORF12298</name>
</gene>
<feature type="non-terminal residue" evidence="2">
    <location>
        <position position="1"/>
    </location>
</feature>
<name>A0A0B6Y4M5_9EUPU</name>
<dbReference type="AlphaFoldDB" id="A0A0B6Y4M5"/>
<evidence type="ECO:0000313" key="2">
    <source>
        <dbReference type="EMBL" id="CEK51033.1"/>
    </source>
</evidence>
<sequence length="67" mass="7585">SVSFIMPFQLSPVATLNKVRKAIPKLWKCAWTPRPSHGCSTLHSSLPKSSTPRAANMKKSRKKRRPR</sequence>
<feature type="region of interest" description="Disordered" evidence="1">
    <location>
        <begin position="35"/>
        <end position="67"/>
    </location>
</feature>
<feature type="compositionally biased region" description="Basic residues" evidence="1">
    <location>
        <begin position="56"/>
        <end position="67"/>
    </location>
</feature>
<feature type="non-terminal residue" evidence="2">
    <location>
        <position position="67"/>
    </location>
</feature>